<comment type="catalytic activity">
    <reaction evidence="10">
        <text>(S)-2,3,4,5-tetrahydrodipicolinate + NADP(+) + H2O = (2S,4S)-4-hydroxy-2,3,4,5-tetrahydrodipicolinate + NADPH + H(+)</text>
        <dbReference type="Rhea" id="RHEA:35331"/>
        <dbReference type="ChEBI" id="CHEBI:15377"/>
        <dbReference type="ChEBI" id="CHEBI:15378"/>
        <dbReference type="ChEBI" id="CHEBI:16845"/>
        <dbReference type="ChEBI" id="CHEBI:57783"/>
        <dbReference type="ChEBI" id="CHEBI:58349"/>
        <dbReference type="ChEBI" id="CHEBI:67139"/>
        <dbReference type="EC" id="1.17.1.8"/>
    </reaction>
</comment>
<evidence type="ECO:0000256" key="6">
    <source>
        <dbReference type="ARBA" id="ARBA00023027"/>
    </source>
</evidence>
<dbReference type="PANTHER" id="PTHR20836">
    <property type="entry name" value="DIHYDRODIPICOLINATE REDUCTASE"/>
    <property type="match status" value="1"/>
</dbReference>
<keyword evidence="16" id="KW-1185">Reference proteome</keyword>
<dbReference type="PANTHER" id="PTHR20836:SF0">
    <property type="entry name" value="4-HYDROXY-TETRAHYDRODIPICOLINATE REDUCTASE 1, CHLOROPLASTIC-RELATED"/>
    <property type="match status" value="1"/>
</dbReference>
<dbReference type="GO" id="GO:0009089">
    <property type="term" value="P:lysine biosynthetic process via diaminopimelate"/>
    <property type="evidence" value="ECO:0007669"/>
    <property type="project" value="UniProtKB-UniRule"/>
</dbReference>
<dbReference type="InterPro" id="IPR000846">
    <property type="entry name" value="DapB_N"/>
</dbReference>
<evidence type="ECO:0000256" key="11">
    <source>
        <dbReference type="ARBA" id="ARBA00049396"/>
    </source>
</evidence>
<evidence type="ECO:0000256" key="10">
    <source>
        <dbReference type="ARBA" id="ARBA00049080"/>
    </source>
</evidence>
<feature type="domain" description="Dihydrodipicolinate reductase C-terminal" evidence="14">
    <location>
        <begin position="102"/>
        <end position="231"/>
    </location>
</feature>
<dbReference type="Gene3D" id="3.40.50.720">
    <property type="entry name" value="NAD(P)-binding Rossmann-like Domain"/>
    <property type="match status" value="1"/>
</dbReference>
<accession>A0A1J1E2N2</accession>
<dbReference type="Pfam" id="PF01113">
    <property type="entry name" value="DapB_N"/>
    <property type="match status" value="1"/>
</dbReference>
<keyword evidence="6" id="KW-0520">NAD</keyword>
<evidence type="ECO:0000313" key="15">
    <source>
        <dbReference type="EMBL" id="BAV94292.1"/>
    </source>
</evidence>
<dbReference type="Pfam" id="PF05173">
    <property type="entry name" value="DapB_C"/>
    <property type="match status" value="1"/>
</dbReference>
<dbReference type="GO" id="GO:0005829">
    <property type="term" value="C:cytosol"/>
    <property type="evidence" value="ECO:0007669"/>
    <property type="project" value="TreeGrafter"/>
</dbReference>
<comment type="catalytic activity">
    <reaction evidence="11">
        <text>(S)-2,3,4,5-tetrahydrodipicolinate + NAD(+) + H2O = (2S,4S)-4-hydroxy-2,3,4,5-tetrahydrodipicolinate + NADH + H(+)</text>
        <dbReference type="Rhea" id="RHEA:35323"/>
        <dbReference type="ChEBI" id="CHEBI:15377"/>
        <dbReference type="ChEBI" id="CHEBI:15378"/>
        <dbReference type="ChEBI" id="CHEBI:16845"/>
        <dbReference type="ChEBI" id="CHEBI:57540"/>
        <dbReference type="ChEBI" id="CHEBI:57945"/>
        <dbReference type="ChEBI" id="CHEBI:67139"/>
        <dbReference type="EC" id="1.17.1.8"/>
    </reaction>
</comment>
<evidence type="ECO:0000259" key="14">
    <source>
        <dbReference type="Pfam" id="PF05173"/>
    </source>
</evidence>
<organism evidence="15 16">
    <name type="scientific">Ichthyobacterium seriolicida</name>
    <dbReference type="NCBI Taxonomy" id="242600"/>
    <lineage>
        <taxon>Bacteria</taxon>
        <taxon>Pseudomonadati</taxon>
        <taxon>Bacteroidota</taxon>
        <taxon>Flavobacteriia</taxon>
        <taxon>Flavobacteriales</taxon>
        <taxon>Ichthyobacteriaceae</taxon>
        <taxon>Ichthyobacterium</taxon>
    </lineage>
</organism>
<dbReference type="KEGG" id="ise:JBKA6_0279"/>
<protein>
    <recommendedName>
        <fullName evidence="9 12">4-hydroxy-tetrahydrodipicolinate reductase</fullName>
        <ecNumber evidence="9 12">1.17.1.8</ecNumber>
    </recommendedName>
</protein>
<evidence type="ECO:0000313" key="16">
    <source>
        <dbReference type="Proteomes" id="UP000243197"/>
    </source>
</evidence>
<sequence>MNIALLGYGKMGKAIEKTAVEKGYKIVARIEKKQSNINFNNADIAIEFSTPSGAFENIKQCIENKIPVISGTTGWLDNYPQIVELCTKHEGTFLYSSNFSIGVNIFFEIIKKTSKIMSKFKNYSVGIEEIHHTEKKDSPSGTAIKIAEEIINQTDKTRWILNHSQRPEDIPIVAKRVDNTTGTHTVLYKSDIDDIEIKHTAHSREGFVMGVMLASEWILGKKGVFSFRDILEL</sequence>
<evidence type="ECO:0000256" key="3">
    <source>
        <dbReference type="ARBA" id="ARBA00022857"/>
    </source>
</evidence>
<dbReference type="AlphaFoldDB" id="A0A1J1E2N2"/>
<dbReference type="Gene3D" id="3.30.360.10">
    <property type="entry name" value="Dihydrodipicolinate Reductase, domain 2"/>
    <property type="match status" value="1"/>
</dbReference>
<evidence type="ECO:0000256" key="2">
    <source>
        <dbReference type="ARBA" id="ARBA00022605"/>
    </source>
</evidence>
<keyword evidence="2" id="KW-0028">Amino-acid biosynthesis</keyword>
<dbReference type="InterPro" id="IPR022663">
    <property type="entry name" value="DapB_C"/>
</dbReference>
<dbReference type="RefSeq" id="WP_096685133.1">
    <property type="nucleotide sequence ID" value="NZ_AP014564.1"/>
</dbReference>
<gene>
    <name evidence="15" type="ORF">JBKA6_0279</name>
</gene>
<evidence type="ECO:0000256" key="7">
    <source>
        <dbReference type="ARBA" id="ARBA00023154"/>
    </source>
</evidence>
<feature type="domain" description="Dihydrodipicolinate reductase N-terminal" evidence="13">
    <location>
        <begin position="1"/>
        <end position="99"/>
    </location>
</feature>
<dbReference type="EMBL" id="AP014564">
    <property type="protein sequence ID" value="BAV94292.1"/>
    <property type="molecule type" value="Genomic_DNA"/>
</dbReference>
<dbReference type="CDD" id="cd02274">
    <property type="entry name" value="DHDPR_N"/>
    <property type="match status" value="1"/>
</dbReference>
<evidence type="ECO:0000256" key="9">
    <source>
        <dbReference type="ARBA" id="ARBA00038983"/>
    </source>
</evidence>
<proteinExistence type="inferred from homology"/>
<dbReference type="PIRSF" id="PIRSF000161">
    <property type="entry name" value="DHPR"/>
    <property type="match status" value="1"/>
</dbReference>
<comment type="similarity">
    <text evidence="1">Belongs to the DapB family.</text>
</comment>
<dbReference type="NCBIfam" id="TIGR00036">
    <property type="entry name" value="dapB"/>
    <property type="match status" value="1"/>
</dbReference>
<dbReference type="SUPFAM" id="SSF51735">
    <property type="entry name" value="NAD(P)-binding Rossmann-fold domains"/>
    <property type="match status" value="1"/>
</dbReference>
<comment type="pathway">
    <text evidence="8">Amino-acid biosynthesis; L-lysine biosynthesis via DAP pathway; (S)-tetrahydrodipicolinate from L-aspartate: step 4/4.</text>
</comment>
<dbReference type="EC" id="1.17.1.8" evidence="9 12"/>
<dbReference type="SUPFAM" id="SSF55347">
    <property type="entry name" value="Glyceraldehyde-3-phosphate dehydrogenase-like, C-terminal domain"/>
    <property type="match status" value="1"/>
</dbReference>
<name>A0A1J1E2N2_9FLAO</name>
<keyword evidence="7" id="KW-0457">Lysine biosynthesis</keyword>
<dbReference type="Proteomes" id="UP000243197">
    <property type="component" value="Chromosome"/>
</dbReference>
<evidence type="ECO:0000256" key="12">
    <source>
        <dbReference type="NCBIfam" id="TIGR00036"/>
    </source>
</evidence>
<evidence type="ECO:0000259" key="13">
    <source>
        <dbReference type="Pfam" id="PF01113"/>
    </source>
</evidence>
<dbReference type="InterPro" id="IPR023940">
    <property type="entry name" value="DHDPR_bac"/>
</dbReference>
<dbReference type="OrthoDB" id="9790352at2"/>
<evidence type="ECO:0000256" key="1">
    <source>
        <dbReference type="ARBA" id="ARBA00006642"/>
    </source>
</evidence>
<dbReference type="InterPro" id="IPR036291">
    <property type="entry name" value="NAD(P)-bd_dom_sf"/>
</dbReference>
<dbReference type="GO" id="GO:0019877">
    <property type="term" value="P:diaminopimelate biosynthetic process"/>
    <property type="evidence" value="ECO:0007669"/>
    <property type="project" value="UniProtKB-KW"/>
</dbReference>
<keyword evidence="3" id="KW-0521">NADP</keyword>
<keyword evidence="4" id="KW-0220">Diaminopimelate biosynthesis</keyword>
<reference evidence="15 16" key="1">
    <citation type="submission" date="2014-03" db="EMBL/GenBank/DDBJ databases">
        <title>complete genome sequence of Flavobacteriaceae bacterium JBKA-6.</title>
        <authorList>
            <person name="Takano T."/>
            <person name="Nakamura Y."/>
            <person name="Takuma S."/>
            <person name="Yasuike M."/>
            <person name="Matsuyama T."/>
            <person name="Sakai T."/>
            <person name="Fujiwara A."/>
            <person name="Kimoto K."/>
            <person name="Fukuda Y."/>
            <person name="Kondo H."/>
            <person name="Hirono I."/>
            <person name="Nakayasu C."/>
        </authorList>
    </citation>
    <scope>NUCLEOTIDE SEQUENCE [LARGE SCALE GENOMIC DNA]</scope>
    <source>
        <strain evidence="15 16">JBKA-6</strain>
    </source>
</reference>
<evidence type="ECO:0000256" key="8">
    <source>
        <dbReference type="ARBA" id="ARBA00037922"/>
    </source>
</evidence>
<dbReference type="GO" id="GO:0008839">
    <property type="term" value="F:4-hydroxy-tetrahydrodipicolinate reductase"/>
    <property type="evidence" value="ECO:0007669"/>
    <property type="project" value="UniProtKB-UniRule"/>
</dbReference>
<keyword evidence="5" id="KW-0560">Oxidoreductase</keyword>
<evidence type="ECO:0000256" key="4">
    <source>
        <dbReference type="ARBA" id="ARBA00022915"/>
    </source>
</evidence>
<evidence type="ECO:0000256" key="5">
    <source>
        <dbReference type="ARBA" id="ARBA00023002"/>
    </source>
</evidence>